<evidence type="ECO:0000256" key="1">
    <source>
        <dbReference type="ARBA" id="ARBA00008591"/>
    </source>
</evidence>
<dbReference type="AlphaFoldDB" id="A0A1E3AVA4"/>
<dbReference type="Gene3D" id="1.20.58.220">
    <property type="entry name" value="Phosphate transport system protein phou homolog 2, domain 2"/>
    <property type="match status" value="1"/>
</dbReference>
<proteinExistence type="inferred from homology"/>
<dbReference type="RefSeq" id="WP_069155539.1">
    <property type="nucleotide sequence ID" value="NZ_DBFYTC010000088.1"/>
</dbReference>
<gene>
    <name evidence="2" type="ORF">BEH84_00367</name>
</gene>
<sequence>MARKNENNYFKMFAEAVSYSCTAADMLKEDFTDFDPSRLAVRIEEMHHIEHTADIAKHELMEKLMKEFITPIDREDILELSNALDDVTDSLEDVLLQLYMFGIISLREDSLTFAAIINDCCHALKKLMQEFENFRKSKVIKDMIIEINHLEENGDRLYTEAMHRLYTNTPDTLEVLSWTTIYNCMEKCCDKCEDAADVVEAVILKYS</sequence>
<dbReference type="Pfam" id="PF01865">
    <property type="entry name" value="PhoU_div"/>
    <property type="match status" value="1"/>
</dbReference>
<dbReference type="GeneID" id="93298952"/>
<organism evidence="2 3">
    <name type="scientific">Eisenbergiella tayi</name>
    <dbReference type="NCBI Taxonomy" id="1432052"/>
    <lineage>
        <taxon>Bacteria</taxon>
        <taxon>Bacillati</taxon>
        <taxon>Bacillota</taxon>
        <taxon>Clostridia</taxon>
        <taxon>Lachnospirales</taxon>
        <taxon>Lachnospiraceae</taxon>
        <taxon>Eisenbergiella</taxon>
    </lineage>
</organism>
<protein>
    <submittedName>
        <fullName evidence="2">Putative pit accessory protein</fullName>
    </submittedName>
</protein>
<comment type="caution">
    <text evidence="2">The sequence shown here is derived from an EMBL/GenBank/DDBJ whole genome shotgun (WGS) entry which is preliminary data.</text>
</comment>
<dbReference type="Proteomes" id="UP000095003">
    <property type="component" value="Unassembled WGS sequence"/>
</dbReference>
<dbReference type="InterPro" id="IPR018445">
    <property type="entry name" value="Put_Phosphate_transp_reg"/>
</dbReference>
<dbReference type="PANTHER" id="PTHR37298">
    <property type="entry name" value="UPF0111 PROTEIN YKAA"/>
    <property type="match status" value="1"/>
</dbReference>
<dbReference type="PANTHER" id="PTHR37298:SF1">
    <property type="entry name" value="UPF0111 PROTEIN YKAA"/>
    <property type="match status" value="1"/>
</dbReference>
<evidence type="ECO:0000313" key="2">
    <source>
        <dbReference type="EMBL" id="ODM12653.1"/>
    </source>
</evidence>
<dbReference type="InterPro" id="IPR038078">
    <property type="entry name" value="PhoU-like_sf"/>
</dbReference>
<dbReference type="EMBL" id="MCGI01000001">
    <property type="protein sequence ID" value="ODM12653.1"/>
    <property type="molecule type" value="Genomic_DNA"/>
</dbReference>
<name>A0A1E3AVA4_9FIRM</name>
<comment type="similarity">
    <text evidence="1">Belongs to the UPF0111 family.</text>
</comment>
<evidence type="ECO:0000313" key="3">
    <source>
        <dbReference type="Proteomes" id="UP000095003"/>
    </source>
</evidence>
<dbReference type="InterPro" id="IPR052912">
    <property type="entry name" value="UPF0111_domain"/>
</dbReference>
<reference evidence="2 3" key="1">
    <citation type="submission" date="2016-07" db="EMBL/GenBank/DDBJ databases">
        <title>Characterization of isolates of Eisenbergiella tayi derived from blood cultures, using whole genome sequencing.</title>
        <authorList>
            <person name="Burdz T."/>
            <person name="Wiebe D."/>
            <person name="Huynh C."/>
            <person name="Bernard K."/>
        </authorList>
    </citation>
    <scope>NUCLEOTIDE SEQUENCE [LARGE SCALE GENOMIC DNA]</scope>
    <source>
        <strain evidence="2 3">NML 120489</strain>
    </source>
</reference>
<dbReference type="PATRIC" id="fig|1432052.3.peg.391"/>
<accession>A0A1E3AVA4</accession>